<protein>
    <submittedName>
        <fullName evidence="5">Helix-turn-helix domain-containing protein</fullName>
    </submittedName>
</protein>
<evidence type="ECO:0000313" key="7">
    <source>
        <dbReference type="Proteomes" id="UP000433575"/>
    </source>
</evidence>
<dbReference type="PANTHER" id="PTHR43280:SF11">
    <property type="entry name" value="RCS-SPECIFIC HTH-TYPE TRANSCRIPTIONAL ACTIVATOR RCLR"/>
    <property type="match status" value="1"/>
</dbReference>
<dbReference type="InterPro" id="IPR014710">
    <property type="entry name" value="RmlC-like_jellyroll"/>
</dbReference>
<name>A0A6N7S850_9FIRM</name>
<dbReference type="InterPro" id="IPR018060">
    <property type="entry name" value="HTH_AraC"/>
</dbReference>
<dbReference type="RefSeq" id="WP_154239187.1">
    <property type="nucleotide sequence ID" value="NZ_CALJPI010000271.1"/>
</dbReference>
<dbReference type="InterPro" id="IPR003313">
    <property type="entry name" value="AraC-bd"/>
</dbReference>
<dbReference type="PANTHER" id="PTHR43280">
    <property type="entry name" value="ARAC-FAMILY TRANSCRIPTIONAL REGULATOR"/>
    <property type="match status" value="1"/>
</dbReference>
<keyword evidence="2" id="KW-0238">DNA-binding</keyword>
<evidence type="ECO:0000313" key="6">
    <source>
        <dbReference type="EMBL" id="MSC33794.1"/>
    </source>
</evidence>
<dbReference type="InterPro" id="IPR009057">
    <property type="entry name" value="Homeodomain-like_sf"/>
</dbReference>
<dbReference type="Gene3D" id="2.60.120.10">
    <property type="entry name" value="Jelly Rolls"/>
    <property type="match status" value="1"/>
</dbReference>
<sequence>MKYRNLLIPDQSCSDSVSSVLQKYQYQIFAYRHTFQNRVRQLSNVLIPHIKLAVIRQGECSVTIQGQTFHAGPGDLFLIPPYLLHSAQFITDSLETYELLFQVSGLFNQEQWLTLFHHQLWFKQLIDEPTFVLIRYWIGNAEKQNAGYVLGLQHLISLLAVMMLKNNQGPFISASADSAMLSTAEKFLYELEKSDEALSVQDYCDRLHVSQSYLCRCTLAIIQLSPQSLIIQHRLYRSLTLLADPDLSVRQISEQLHYLHPSYFSKQFKATFSLTPNAYRRIYYRKP</sequence>
<dbReference type="GO" id="GO:0043565">
    <property type="term" value="F:sequence-specific DNA binding"/>
    <property type="evidence" value="ECO:0007669"/>
    <property type="project" value="InterPro"/>
</dbReference>
<dbReference type="Gene3D" id="1.10.10.60">
    <property type="entry name" value="Homeodomain-like"/>
    <property type="match status" value="1"/>
</dbReference>
<dbReference type="Pfam" id="PF12833">
    <property type="entry name" value="HTH_18"/>
    <property type="match status" value="1"/>
</dbReference>
<dbReference type="Proteomes" id="UP000480929">
    <property type="component" value="Unassembled WGS sequence"/>
</dbReference>
<reference evidence="7 8" key="1">
    <citation type="journal article" date="2019" name="Nat. Med.">
        <title>A library of human gut bacterial isolates paired with longitudinal multiomics data enables mechanistic microbiome research.</title>
        <authorList>
            <person name="Poyet M."/>
            <person name="Groussin M."/>
            <person name="Gibbons S.M."/>
            <person name="Avila-Pacheco J."/>
            <person name="Jiang X."/>
            <person name="Kearney S.M."/>
            <person name="Perrotta A.R."/>
            <person name="Berdy B."/>
            <person name="Zhao S."/>
            <person name="Lieberman T.D."/>
            <person name="Swanson P.K."/>
            <person name="Smith M."/>
            <person name="Roesemann S."/>
            <person name="Alexander J.E."/>
            <person name="Rich S.A."/>
            <person name="Livny J."/>
            <person name="Vlamakis H."/>
            <person name="Clish C."/>
            <person name="Bullock K."/>
            <person name="Deik A."/>
            <person name="Scott J."/>
            <person name="Pierce K.A."/>
            <person name="Xavier R.J."/>
            <person name="Alm E.J."/>
        </authorList>
    </citation>
    <scope>NUCLEOTIDE SEQUENCE [LARGE SCALE GENOMIC DNA]</scope>
    <source>
        <strain evidence="5 7">BIOML-A4</strain>
        <strain evidence="6 8">BIOML-A5</strain>
    </source>
</reference>
<dbReference type="EMBL" id="WKPI01000021">
    <property type="protein sequence ID" value="MSC33794.1"/>
    <property type="molecule type" value="Genomic_DNA"/>
</dbReference>
<dbReference type="EMBL" id="WKPJ01000019">
    <property type="protein sequence ID" value="MSA90064.1"/>
    <property type="molecule type" value="Genomic_DNA"/>
</dbReference>
<dbReference type="Pfam" id="PF02311">
    <property type="entry name" value="AraC_binding"/>
    <property type="match status" value="1"/>
</dbReference>
<proteinExistence type="predicted"/>
<comment type="caution">
    <text evidence="5">The sequence shown here is derived from an EMBL/GenBank/DDBJ whole genome shotgun (WGS) entry which is preliminary data.</text>
</comment>
<keyword evidence="1" id="KW-0805">Transcription regulation</keyword>
<evidence type="ECO:0000313" key="8">
    <source>
        <dbReference type="Proteomes" id="UP000480929"/>
    </source>
</evidence>
<evidence type="ECO:0000256" key="2">
    <source>
        <dbReference type="ARBA" id="ARBA00023125"/>
    </source>
</evidence>
<dbReference type="InterPro" id="IPR037923">
    <property type="entry name" value="HTH-like"/>
</dbReference>
<evidence type="ECO:0000313" key="5">
    <source>
        <dbReference type="EMBL" id="MSA90064.1"/>
    </source>
</evidence>
<dbReference type="GO" id="GO:0003700">
    <property type="term" value="F:DNA-binding transcription factor activity"/>
    <property type="evidence" value="ECO:0007669"/>
    <property type="project" value="InterPro"/>
</dbReference>
<accession>A0A6N7S850</accession>
<evidence type="ECO:0000256" key="1">
    <source>
        <dbReference type="ARBA" id="ARBA00023015"/>
    </source>
</evidence>
<dbReference type="Proteomes" id="UP000433575">
    <property type="component" value="Unassembled WGS sequence"/>
</dbReference>
<dbReference type="OrthoDB" id="9778008at2"/>
<organism evidence="5 7">
    <name type="scientific">Holdemania massiliensis</name>
    <dbReference type="NCBI Taxonomy" id="1468449"/>
    <lineage>
        <taxon>Bacteria</taxon>
        <taxon>Bacillati</taxon>
        <taxon>Bacillota</taxon>
        <taxon>Erysipelotrichia</taxon>
        <taxon>Erysipelotrichales</taxon>
        <taxon>Erysipelotrichaceae</taxon>
        <taxon>Holdemania</taxon>
    </lineage>
</organism>
<feature type="domain" description="HTH araC/xylS-type" evidence="4">
    <location>
        <begin position="182"/>
        <end position="282"/>
    </location>
</feature>
<evidence type="ECO:0000256" key="3">
    <source>
        <dbReference type="ARBA" id="ARBA00023163"/>
    </source>
</evidence>
<gene>
    <name evidence="6" type="ORF">GKD88_11750</name>
    <name evidence="5" type="ORF">GKE08_12075</name>
</gene>
<evidence type="ECO:0000259" key="4">
    <source>
        <dbReference type="PROSITE" id="PS01124"/>
    </source>
</evidence>
<keyword evidence="3" id="KW-0804">Transcription</keyword>
<dbReference type="PROSITE" id="PS01124">
    <property type="entry name" value="HTH_ARAC_FAMILY_2"/>
    <property type="match status" value="1"/>
</dbReference>
<dbReference type="SUPFAM" id="SSF46689">
    <property type="entry name" value="Homeodomain-like"/>
    <property type="match status" value="1"/>
</dbReference>
<dbReference type="SMART" id="SM00342">
    <property type="entry name" value="HTH_ARAC"/>
    <property type="match status" value="1"/>
</dbReference>
<keyword evidence="8" id="KW-1185">Reference proteome</keyword>
<dbReference type="AlphaFoldDB" id="A0A6N7S850"/>
<dbReference type="SUPFAM" id="SSF51215">
    <property type="entry name" value="Regulatory protein AraC"/>
    <property type="match status" value="1"/>
</dbReference>